<name>A0ABU5C5K2_9BACI</name>
<organism evidence="1 2">
    <name type="scientific">Tigheibacillus halophilus</name>
    <dbReference type="NCBI Taxonomy" id="361280"/>
    <lineage>
        <taxon>Bacteria</taxon>
        <taxon>Bacillati</taxon>
        <taxon>Bacillota</taxon>
        <taxon>Bacilli</taxon>
        <taxon>Bacillales</taxon>
        <taxon>Bacillaceae</taxon>
        <taxon>Tigheibacillus</taxon>
    </lineage>
</organism>
<evidence type="ECO:0000313" key="2">
    <source>
        <dbReference type="Proteomes" id="UP001281447"/>
    </source>
</evidence>
<dbReference type="Proteomes" id="UP001281447">
    <property type="component" value="Unassembled WGS sequence"/>
</dbReference>
<dbReference type="EMBL" id="JAWDIP010000003">
    <property type="protein sequence ID" value="MDY0394611.1"/>
    <property type="molecule type" value="Genomic_DNA"/>
</dbReference>
<gene>
    <name evidence="1" type="ORF">RWE15_09320</name>
</gene>
<sequence>MSFIKEKVHSDTNQFFQNEETKKTAFTIAGISQSGLPSSLYRAGWHRENDFGTRTG</sequence>
<protein>
    <submittedName>
        <fullName evidence="1">Uncharacterized protein</fullName>
    </submittedName>
</protein>
<proteinExistence type="predicted"/>
<comment type="caution">
    <text evidence="1">The sequence shown here is derived from an EMBL/GenBank/DDBJ whole genome shotgun (WGS) entry which is preliminary data.</text>
</comment>
<keyword evidence="2" id="KW-1185">Reference proteome</keyword>
<accession>A0ABU5C5K2</accession>
<reference evidence="1 2" key="1">
    <citation type="submission" date="2023-10" db="EMBL/GenBank/DDBJ databases">
        <title>Virgibacillus halophilus 5B73C genome.</title>
        <authorList>
            <person name="Miliotis G."/>
            <person name="Sengupta P."/>
            <person name="Hameed A."/>
            <person name="Chuvochina M."/>
            <person name="Mcdonagh F."/>
            <person name="Simpson A.C."/>
            <person name="Singh N.K."/>
            <person name="Rekha P.D."/>
            <person name="Raman K."/>
            <person name="Hugenholtz P."/>
            <person name="Venkateswaran K."/>
        </authorList>
    </citation>
    <scope>NUCLEOTIDE SEQUENCE [LARGE SCALE GENOMIC DNA]</scope>
    <source>
        <strain evidence="1 2">5B73C</strain>
    </source>
</reference>
<evidence type="ECO:0000313" key="1">
    <source>
        <dbReference type="EMBL" id="MDY0394611.1"/>
    </source>
</evidence>